<feature type="transmembrane region" description="Helical" evidence="6">
    <location>
        <begin position="309"/>
        <end position="331"/>
    </location>
</feature>
<evidence type="ECO:0000313" key="8">
    <source>
        <dbReference type="Proteomes" id="UP000887581"/>
    </source>
</evidence>
<dbReference type="SUPFAM" id="SSF57850">
    <property type="entry name" value="RING/U-box"/>
    <property type="match status" value="1"/>
</dbReference>
<dbReference type="Proteomes" id="UP000887581">
    <property type="component" value="Unplaced"/>
</dbReference>
<keyword evidence="6" id="KW-1133">Transmembrane helix</keyword>
<evidence type="ECO:0000313" key="9">
    <source>
        <dbReference type="WBParaSite" id="sdigi.contig160.g5437.t1"/>
    </source>
</evidence>
<dbReference type="InterPro" id="IPR001841">
    <property type="entry name" value="Znf_RING"/>
</dbReference>
<dbReference type="InterPro" id="IPR013083">
    <property type="entry name" value="Znf_RING/FYVE/PHD"/>
</dbReference>
<dbReference type="PROSITE" id="PS50089">
    <property type="entry name" value="ZF_RING_2"/>
    <property type="match status" value="1"/>
</dbReference>
<dbReference type="InterPro" id="IPR001806">
    <property type="entry name" value="Small_GTPase"/>
</dbReference>
<name>A0A915PGQ6_9BILA</name>
<sequence length="475" mass="54098">MISALKKKFGGADSSSSHHGGNDSERMPHGIATLGQELQRKYAKGVQYNMKIVIRGDRSVGKTCLWRRLQGLSFLDDYVPTNEIQVASIQWNYRTTDDVVKVDVWDVVDQSTKKRIKPDGLKLKNMEPEFIEVACDAQFIDVYKGANGVILMFDITKNWTWDYVTRELDNIPSNIPVLILGNRRDMGHHRQVSDDFCRTFVETYERIANSTATRTGLTSVSFILFFWCAIFYHYLVSAGRVEIDWINGRFQASGWLVRSSRLTHRIFLVLSLAVSAAAVIHTSTLHVLYDFERRKSEFLNPSSFAWSFSILKVDFFLVLLFAIYTGVRLSLEPTGLLKRTRNTRTTDTVQTAAGSSSIITTNTPSNNETVPLNCHTTAVTAAEELRMKSSLMQFHKCPEYIEECQICLQSVADQQIGCGHMLCCNCLMKLVAEYQMRNQDDIVCPFCRQQLCYVREIQFTLPEKFIPLSQYIGLS</sequence>
<feature type="domain" description="RING-type" evidence="7">
    <location>
        <begin position="404"/>
        <end position="448"/>
    </location>
</feature>
<dbReference type="GO" id="GO:0005634">
    <property type="term" value="C:nucleus"/>
    <property type="evidence" value="ECO:0007669"/>
    <property type="project" value="TreeGrafter"/>
</dbReference>
<dbReference type="InterPro" id="IPR017907">
    <property type="entry name" value="Znf_RING_CS"/>
</dbReference>
<dbReference type="SMART" id="SM00175">
    <property type="entry name" value="RAB"/>
    <property type="match status" value="1"/>
</dbReference>
<evidence type="ECO:0000256" key="5">
    <source>
        <dbReference type="SAM" id="MobiDB-lite"/>
    </source>
</evidence>
<evidence type="ECO:0000256" key="4">
    <source>
        <dbReference type="PROSITE-ProRule" id="PRU00175"/>
    </source>
</evidence>
<dbReference type="SUPFAM" id="SSF52540">
    <property type="entry name" value="P-loop containing nucleoside triphosphate hydrolases"/>
    <property type="match status" value="1"/>
</dbReference>
<feature type="region of interest" description="Disordered" evidence="5">
    <location>
        <begin position="1"/>
        <end position="29"/>
    </location>
</feature>
<keyword evidence="6" id="KW-0812">Transmembrane</keyword>
<keyword evidence="2 4" id="KW-0863">Zinc-finger</keyword>
<evidence type="ECO:0000256" key="6">
    <source>
        <dbReference type="SAM" id="Phobius"/>
    </source>
</evidence>
<keyword evidence="6" id="KW-0472">Membrane</keyword>
<dbReference type="PROSITE" id="PS00518">
    <property type="entry name" value="ZF_RING_1"/>
    <property type="match status" value="1"/>
</dbReference>
<organism evidence="8 9">
    <name type="scientific">Setaria digitata</name>
    <dbReference type="NCBI Taxonomy" id="48799"/>
    <lineage>
        <taxon>Eukaryota</taxon>
        <taxon>Metazoa</taxon>
        <taxon>Ecdysozoa</taxon>
        <taxon>Nematoda</taxon>
        <taxon>Chromadorea</taxon>
        <taxon>Rhabditida</taxon>
        <taxon>Spirurina</taxon>
        <taxon>Spiruromorpha</taxon>
        <taxon>Filarioidea</taxon>
        <taxon>Setariidae</taxon>
        <taxon>Setaria</taxon>
    </lineage>
</organism>
<dbReference type="PROSITE" id="PS51419">
    <property type="entry name" value="RAB"/>
    <property type="match status" value="1"/>
</dbReference>
<dbReference type="Pfam" id="PF08477">
    <property type="entry name" value="Roc"/>
    <property type="match status" value="1"/>
</dbReference>
<evidence type="ECO:0000256" key="2">
    <source>
        <dbReference type="ARBA" id="ARBA00022771"/>
    </source>
</evidence>
<dbReference type="Gene3D" id="3.30.40.10">
    <property type="entry name" value="Zinc/RING finger domain, C3HC4 (zinc finger)"/>
    <property type="match status" value="1"/>
</dbReference>
<dbReference type="PANTHER" id="PTHR14932:SF1">
    <property type="entry name" value="RAB-LIKE PROTEIN 6"/>
    <property type="match status" value="1"/>
</dbReference>
<dbReference type="AlphaFoldDB" id="A0A915PGQ6"/>
<dbReference type="Pfam" id="PF00071">
    <property type="entry name" value="Ras"/>
    <property type="match status" value="1"/>
</dbReference>
<dbReference type="PRINTS" id="PR00449">
    <property type="entry name" value="RASTRNSFRMNG"/>
</dbReference>
<dbReference type="InterPro" id="IPR040385">
    <property type="entry name" value="RABL6"/>
</dbReference>
<dbReference type="GO" id="GO:0003924">
    <property type="term" value="F:GTPase activity"/>
    <property type="evidence" value="ECO:0007669"/>
    <property type="project" value="InterPro"/>
</dbReference>
<protein>
    <submittedName>
        <fullName evidence="9">RING-type domain-containing protein</fullName>
    </submittedName>
</protein>
<keyword evidence="1" id="KW-0479">Metal-binding</keyword>
<dbReference type="Gene3D" id="3.40.50.300">
    <property type="entry name" value="P-loop containing nucleotide triphosphate hydrolases"/>
    <property type="match status" value="1"/>
</dbReference>
<dbReference type="InterPro" id="IPR027417">
    <property type="entry name" value="P-loop_NTPase"/>
</dbReference>
<evidence type="ECO:0000259" key="7">
    <source>
        <dbReference type="PROSITE" id="PS50089"/>
    </source>
</evidence>
<feature type="transmembrane region" description="Helical" evidence="6">
    <location>
        <begin position="266"/>
        <end position="289"/>
    </location>
</feature>
<dbReference type="GO" id="GO:0008270">
    <property type="term" value="F:zinc ion binding"/>
    <property type="evidence" value="ECO:0007669"/>
    <property type="project" value="UniProtKB-KW"/>
</dbReference>
<dbReference type="WBParaSite" id="sdigi.contig160.g5437.t1">
    <property type="protein sequence ID" value="sdigi.contig160.g5437.t1"/>
    <property type="gene ID" value="sdigi.contig160.g5437"/>
</dbReference>
<dbReference type="PANTHER" id="PTHR14932">
    <property type="entry name" value="RAS GTPASE-RELATED"/>
    <property type="match status" value="1"/>
</dbReference>
<keyword evidence="3" id="KW-0862">Zinc</keyword>
<reference evidence="9" key="1">
    <citation type="submission" date="2022-11" db="UniProtKB">
        <authorList>
            <consortium name="WormBaseParasite"/>
        </authorList>
    </citation>
    <scope>IDENTIFICATION</scope>
</reference>
<dbReference type="GO" id="GO:0005829">
    <property type="term" value="C:cytosol"/>
    <property type="evidence" value="ECO:0007669"/>
    <property type="project" value="TreeGrafter"/>
</dbReference>
<proteinExistence type="predicted"/>
<keyword evidence="8" id="KW-1185">Reference proteome</keyword>
<dbReference type="SMART" id="SM00184">
    <property type="entry name" value="RING"/>
    <property type="match status" value="1"/>
</dbReference>
<dbReference type="GO" id="GO:0005525">
    <property type="term" value="F:GTP binding"/>
    <property type="evidence" value="ECO:0007669"/>
    <property type="project" value="InterPro"/>
</dbReference>
<evidence type="ECO:0000256" key="1">
    <source>
        <dbReference type="ARBA" id="ARBA00022723"/>
    </source>
</evidence>
<evidence type="ECO:0000256" key="3">
    <source>
        <dbReference type="ARBA" id="ARBA00022833"/>
    </source>
</evidence>
<feature type="transmembrane region" description="Helical" evidence="6">
    <location>
        <begin position="216"/>
        <end position="235"/>
    </location>
</feature>
<accession>A0A915PGQ6</accession>